<comment type="pathway">
    <text evidence="2 8">One-carbon metabolism; tetrahydrofolate interconversion.</text>
</comment>
<dbReference type="CDD" id="cd00537">
    <property type="entry name" value="MTHFR"/>
    <property type="match status" value="1"/>
</dbReference>
<evidence type="ECO:0000313" key="10">
    <source>
        <dbReference type="Proteomes" id="UP000198943"/>
    </source>
</evidence>
<dbReference type="EMBL" id="FMYW01000001">
    <property type="protein sequence ID" value="SDB99917.1"/>
    <property type="molecule type" value="Genomic_DNA"/>
</dbReference>
<dbReference type="RefSeq" id="WP_093729119.1">
    <property type="nucleotide sequence ID" value="NZ_FMYW01000001.1"/>
</dbReference>
<evidence type="ECO:0000256" key="8">
    <source>
        <dbReference type="RuleBase" id="RU003862"/>
    </source>
</evidence>
<dbReference type="GO" id="GO:0106312">
    <property type="term" value="F:methylenetetrahydrofolate reductase (NADH) activity"/>
    <property type="evidence" value="ECO:0007669"/>
    <property type="project" value="UniProtKB-EC"/>
</dbReference>
<gene>
    <name evidence="9" type="ORF">SAMN04487864_101371</name>
</gene>
<comment type="catalytic activity">
    <reaction evidence="7">
        <text>(6S)-5-methyl-5,6,7,8-tetrahydrofolate + NAD(+) = (6R)-5,10-methylene-5,6,7,8-tetrahydrofolate + NADH + H(+)</text>
        <dbReference type="Rhea" id="RHEA:19821"/>
        <dbReference type="ChEBI" id="CHEBI:15378"/>
        <dbReference type="ChEBI" id="CHEBI:15636"/>
        <dbReference type="ChEBI" id="CHEBI:18608"/>
        <dbReference type="ChEBI" id="CHEBI:57540"/>
        <dbReference type="ChEBI" id="CHEBI:57945"/>
        <dbReference type="EC" id="1.5.1.54"/>
    </reaction>
    <physiologicalReaction direction="right-to-left" evidence="7">
        <dbReference type="Rhea" id="RHEA:19823"/>
    </physiologicalReaction>
</comment>
<evidence type="ECO:0000256" key="3">
    <source>
        <dbReference type="ARBA" id="ARBA00006743"/>
    </source>
</evidence>
<evidence type="ECO:0000256" key="6">
    <source>
        <dbReference type="ARBA" id="ARBA00023002"/>
    </source>
</evidence>
<keyword evidence="4 8" id="KW-0285">Flavoprotein</keyword>
<evidence type="ECO:0000256" key="5">
    <source>
        <dbReference type="ARBA" id="ARBA00022827"/>
    </source>
</evidence>
<dbReference type="InterPro" id="IPR029041">
    <property type="entry name" value="FAD-linked_oxidoreductase-like"/>
</dbReference>
<dbReference type="GO" id="GO:0071949">
    <property type="term" value="F:FAD binding"/>
    <property type="evidence" value="ECO:0007669"/>
    <property type="project" value="TreeGrafter"/>
</dbReference>
<reference evidence="10" key="1">
    <citation type="submission" date="2016-10" db="EMBL/GenBank/DDBJ databases">
        <authorList>
            <person name="Varghese N."/>
            <person name="Submissions S."/>
        </authorList>
    </citation>
    <scope>NUCLEOTIDE SEQUENCE [LARGE SCALE GENOMIC DNA]</scope>
    <source>
        <strain evidence="10">DSM 11005</strain>
    </source>
</reference>
<dbReference type="GO" id="GO:0035999">
    <property type="term" value="P:tetrahydrofolate interconversion"/>
    <property type="evidence" value="ECO:0007669"/>
    <property type="project" value="UniProtKB-UniPathway"/>
</dbReference>
<evidence type="ECO:0000256" key="1">
    <source>
        <dbReference type="ARBA" id="ARBA00001974"/>
    </source>
</evidence>
<dbReference type="PANTHER" id="PTHR45754:SF3">
    <property type="entry name" value="METHYLENETETRAHYDROFOLATE REDUCTASE (NADPH)"/>
    <property type="match status" value="1"/>
</dbReference>
<comment type="similarity">
    <text evidence="3 8">Belongs to the methylenetetrahydrofolate reductase family.</text>
</comment>
<keyword evidence="6 8" id="KW-0560">Oxidoreductase</keyword>
<dbReference type="AlphaFoldDB" id="A0A1G6I038"/>
<dbReference type="SUPFAM" id="SSF51730">
    <property type="entry name" value="FAD-linked oxidoreductase"/>
    <property type="match status" value="1"/>
</dbReference>
<protein>
    <recommendedName>
        <fullName evidence="8">Methylenetetrahydrofolate reductase</fullName>
    </recommendedName>
</protein>
<comment type="cofactor">
    <cofactor evidence="1 8">
        <name>FAD</name>
        <dbReference type="ChEBI" id="CHEBI:57692"/>
    </cofactor>
</comment>
<accession>A0A1G6I038</accession>
<evidence type="ECO:0000313" key="9">
    <source>
        <dbReference type="EMBL" id="SDB99917.1"/>
    </source>
</evidence>
<dbReference type="Pfam" id="PF02219">
    <property type="entry name" value="MTHFR"/>
    <property type="match status" value="1"/>
</dbReference>
<evidence type="ECO:0000256" key="2">
    <source>
        <dbReference type="ARBA" id="ARBA00004777"/>
    </source>
</evidence>
<dbReference type="InterPro" id="IPR003171">
    <property type="entry name" value="Mehydrof_redctse-like"/>
</dbReference>
<sequence>MKIINILKGSKPGVSCELFPPKQGSQLANALEIVDTIAEQKPSFISVTYGAGGSNAGEAVAVAAEVHKCGIPSMAHFTCINADDQRIEAMLKQLQAKGIDNVLALRGDLPEGTSLEHAEYQHASDLAKKIKSFGDFCVGGACYPEGHPESAGLNDDIEKLKIKVDSGVEFLVTQMFFDNDVMYNYMYRLLAHGITVPVVPGVMPVTNAKQIQHICKLSGTKLPLRFRAIVEKYGDDPEAMKQAGINYATAQVLDLLANGFMDVHIYTMNRPEIIGGILQNLSCIVK</sequence>
<evidence type="ECO:0000256" key="7">
    <source>
        <dbReference type="ARBA" id="ARBA00048628"/>
    </source>
</evidence>
<keyword evidence="5 8" id="KW-0274">FAD</keyword>
<name>A0A1G6I038_9FIRM</name>
<dbReference type="UniPathway" id="UPA00193"/>
<dbReference type="PANTHER" id="PTHR45754">
    <property type="entry name" value="METHYLENETETRAHYDROFOLATE REDUCTASE"/>
    <property type="match status" value="1"/>
</dbReference>
<dbReference type="OrthoDB" id="9812555at2"/>
<dbReference type="Gene3D" id="3.20.20.220">
    <property type="match status" value="1"/>
</dbReference>
<dbReference type="GO" id="GO:0005829">
    <property type="term" value="C:cytosol"/>
    <property type="evidence" value="ECO:0007669"/>
    <property type="project" value="TreeGrafter"/>
</dbReference>
<proteinExistence type="inferred from homology"/>
<evidence type="ECO:0000256" key="4">
    <source>
        <dbReference type="ARBA" id="ARBA00022630"/>
    </source>
</evidence>
<organism evidence="9 10">
    <name type="scientific">Succiniclasticum ruminis</name>
    <dbReference type="NCBI Taxonomy" id="40841"/>
    <lineage>
        <taxon>Bacteria</taxon>
        <taxon>Bacillati</taxon>
        <taxon>Bacillota</taxon>
        <taxon>Negativicutes</taxon>
        <taxon>Acidaminococcales</taxon>
        <taxon>Acidaminococcaceae</taxon>
        <taxon>Succiniclasticum</taxon>
    </lineage>
</organism>
<keyword evidence="10" id="KW-1185">Reference proteome</keyword>
<dbReference type="GO" id="GO:0009086">
    <property type="term" value="P:methionine biosynthetic process"/>
    <property type="evidence" value="ECO:0007669"/>
    <property type="project" value="TreeGrafter"/>
</dbReference>
<dbReference type="Proteomes" id="UP000198943">
    <property type="component" value="Unassembled WGS sequence"/>
</dbReference>